<keyword evidence="2" id="KW-1185">Reference proteome</keyword>
<dbReference type="OrthoDB" id="3269050at2759"/>
<gene>
    <name evidence="1" type="ORF">K443DRAFT_680070</name>
</gene>
<evidence type="ECO:0000313" key="1">
    <source>
        <dbReference type="EMBL" id="KIJ99335.1"/>
    </source>
</evidence>
<dbReference type="EMBL" id="KN838649">
    <property type="protein sequence ID" value="KIJ99335.1"/>
    <property type="molecule type" value="Genomic_DNA"/>
</dbReference>
<evidence type="ECO:0008006" key="3">
    <source>
        <dbReference type="Google" id="ProtNLM"/>
    </source>
</evidence>
<organism evidence="1 2">
    <name type="scientific">Laccaria amethystina LaAM-08-1</name>
    <dbReference type="NCBI Taxonomy" id="1095629"/>
    <lineage>
        <taxon>Eukaryota</taxon>
        <taxon>Fungi</taxon>
        <taxon>Dikarya</taxon>
        <taxon>Basidiomycota</taxon>
        <taxon>Agaricomycotina</taxon>
        <taxon>Agaricomycetes</taxon>
        <taxon>Agaricomycetidae</taxon>
        <taxon>Agaricales</taxon>
        <taxon>Agaricineae</taxon>
        <taxon>Hydnangiaceae</taxon>
        <taxon>Laccaria</taxon>
    </lineage>
</organism>
<protein>
    <recommendedName>
        <fullName evidence="3">Protein kinase domain-containing protein</fullName>
    </recommendedName>
</protein>
<proteinExistence type="predicted"/>
<reference evidence="1 2" key="1">
    <citation type="submission" date="2014-04" db="EMBL/GenBank/DDBJ databases">
        <authorList>
            <consortium name="DOE Joint Genome Institute"/>
            <person name="Kuo A."/>
            <person name="Kohler A."/>
            <person name="Nagy L.G."/>
            <person name="Floudas D."/>
            <person name="Copeland A."/>
            <person name="Barry K.W."/>
            <person name="Cichocki N."/>
            <person name="Veneault-Fourrey C."/>
            <person name="LaButti K."/>
            <person name="Lindquist E.A."/>
            <person name="Lipzen A."/>
            <person name="Lundell T."/>
            <person name="Morin E."/>
            <person name="Murat C."/>
            <person name="Sun H."/>
            <person name="Tunlid A."/>
            <person name="Henrissat B."/>
            <person name="Grigoriev I.V."/>
            <person name="Hibbett D.S."/>
            <person name="Martin F."/>
            <person name="Nordberg H.P."/>
            <person name="Cantor M.N."/>
            <person name="Hua S.X."/>
        </authorList>
    </citation>
    <scope>NUCLEOTIDE SEQUENCE [LARGE SCALE GENOMIC DNA]</scope>
    <source>
        <strain evidence="1 2">LaAM-08-1</strain>
    </source>
</reference>
<name>A0A0C9X2N8_9AGAR</name>
<sequence length="313" mass="35709">MADNHHLAIQAYTSPGARLNLSAESLNGTDRTFSISAEVTHAFYPFTMSPVVRVSLLDPASMGASEAVLKLYDYRCMANVREEMDDNRSWSETKELAYQQHLKDPRESLHEEDMSDGEFEAYLEEQSQLFYKQEKQTYERLKEGQGTWLPKLYCSVSISRPDGTTVKGLLLEYIPSISLRDFVSTWTSRVPPLPIDLLKRVADTAVALIDRASDFDVLNLDVRIDNVLVRESALDVGEAEPEPYPVVLIDLAGCRLRQPDEPDEEWRKAKRDQDESGAMGCVLLMKVEQQIGKDIWTYERSTRYDRPGWDEDT</sequence>
<dbReference type="AlphaFoldDB" id="A0A0C9X2N8"/>
<accession>A0A0C9X2N8</accession>
<dbReference type="Proteomes" id="UP000054477">
    <property type="component" value="Unassembled WGS sequence"/>
</dbReference>
<dbReference type="HOGENOM" id="CLU_054599_0_1_1"/>
<dbReference type="STRING" id="1095629.A0A0C9X2N8"/>
<evidence type="ECO:0000313" key="2">
    <source>
        <dbReference type="Proteomes" id="UP000054477"/>
    </source>
</evidence>
<reference evidence="2" key="2">
    <citation type="submission" date="2015-01" db="EMBL/GenBank/DDBJ databases">
        <title>Evolutionary Origins and Diversification of the Mycorrhizal Mutualists.</title>
        <authorList>
            <consortium name="DOE Joint Genome Institute"/>
            <consortium name="Mycorrhizal Genomics Consortium"/>
            <person name="Kohler A."/>
            <person name="Kuo A."/>
            <person name="Nagy L.G."/>
            <person name="Floudas D."/>
            <person name="Copeland A."/>
            <person name="Barry K.W."/>
            <person name="Cichocki N."/>
            <person name="Veneault-Fourrey C."/>
            <person name="LaButti K."/>
            <person name="Lindquist E.A."/>
            <person name="Lipzen A."/>
            <person name="Lundell T."/>
            <person name="Morin E."/>
            <person name="Murat C."/>
            <person name="Riley R."/>
            <person name="Ohm R."/>
            <person name="Sun H."/>
            <person name="Tunlid A."/>
            <person name="Henrissat B."/>
            <person name="Grigoriev I.V."/>
            <person name="Hibbett D.S."/>
            <person name="Martin F."/>
        </authorList>
    </citation>
    <scope>NUCLEOTIDE SEQUENCE [LARGE SCALE GENOMIC DNA]</scope>
    <source>
        <strain evidence="2">LaAM-08-1</strain>
    </source>
</reference>